<dbReference type="Proteomes" id="UP000276980">
    <property type="component" value="Chromosome"/>
</dbReference>
<sequence length="184" mass="20698">MVFLILFVTILGEDVKSVNELLYCKLSLCVVTLMLAACGGGDGDSAEAAPEVIESTLGYFDYDANSKTRVIRNDLTGSFEAMLQFGQSHVVDPNGNESKKMPRLTMEKEALLLVTPSQAMGTIERLSADIYINNQWLRTIELADPTHIPQSDQTNTDDRPRVQYSKRAWSERWSHMFEQLKAYL</sequence>
<evidence type="ECO:0000313" key="1">
    <source>
        <dbReference type="EMBL" id="AZN64410.1"/>
    </source>
</evidence>
<name>A0A3Q8XFS7_ACIJO</name>
<dbReference type="AlphaFoldDB" id="A0A3Q8XFS7"/>
<proteinExistence type="predicted"/>
<dbReference type="PANTHER" id="PTHR39540:SF1">
    <property type="entry name" value="DICTOMALLEIN-1-RELATED"/>
    <property type="match status" value="1"/>
</dbReference>
<dbReference type="EMBL" id="CP022298">
    <property type="protein sequence ID" value="AZN64410.1"/>
    <property type="molecule type" value="Genomic_DNA"/>
</dbReference>
<reference evidence="1 2" key="1">
    <citation type="submission" date="2017-06" db="EMBL/GenBank/DDBJ databases">
        <title>Complete Genome Sequence of the Carbazole-Degrading Bacterium Acinetobacter johnsonii IC001.</title>
        <authorList>
            <person name="Vejarano F."/>
            <person name="Suzuki-Minakuchi C."/>
            <person name="Ohtsubo Y."/>
            <person name="Tsuda M."/>
            <person name="Okada K."/>
            <person name="Nojiri H."/>
        </authorList>
    </citation>
    <scope>NUCLEOTIDE SEQUENCE [LARGE SCALE GENOMIC DNA]</scope>
    <source>
        <strain evidence="1 2">IC001</strain>
    </source>
</reference>
<protein>
    <submittedName>
        <fullName evidence="1">Uncharacterized protein</fullName>
    </submittedName>
</protein>
<organism evidence="1 2">
    <name type="scientific">Acinetobacter johnsonii</name>
    <dbReference type="NCBI Taxonomy" id="40214"/>
    <lineage>
        <taxon>Bacteria</taxon>
        <taxon>Pseudomonadati</taxon>
        <taxon>Pseudomonadota</taxon>
        <taxon>Gammaproteobacteria</taxon>
        <taxon>Moraxellales</taxon>
        <taxon>Moraxellaceae</taxon>
        <taxon>Acinetobacter</taxon>
    </lineage>
</organism>
<dbReference type="PANTHER" id="PTHR39540">
    <property type="match status" value="1"/>
</dbReference>
<dbReference type="InterPro" id="IPR051256">
    <property type="entry name" value="Dictomallein"/>
</dbReference>
<gene>
    <name evidence="1" type="ORF">CFH90_10380</name>
</gene>
<accession>A0A3Q8XFS7</accession>
<evidence type="ECO:0000313" key="2">
    <source>
        <dbReference type="Proteomes" id="UP000276980"/>
    </source>
</evidence>